<accession>D3BFI7</accession>
<gene>
    <name evidence="8" type="ORF">PPL_06721</name>
</gene>
<evidence type="ECO:0000256" key="5">
    <source>
        <dbReference type="SAM" id="Coils"/>
    </source>
</evidence>
<evidence type="ECO:0000256" key="3">
    <source>
        <dbReference type="ARBA" id="ARBA00022989"/>
    </source>
</evidence>
<dbReference type="AlphaFoldDB" id="D3BFI7"/>
<name>D3BFI7_HETP5</name>
<evidence type="ECO:0000256" key="1">
    <source>
        <dbReference type="ARBA" id="ARBA00004141"/>
    </source>
</evidence>
<dbReference type="EMBL" id="ADBJ01000031">
    <property type="protein sequence ID" value="EFA79901.1"/>
    <property type="molecule type" value="Genomic_DNA"/>
</dbReference>
<comment type="subcellular location">
    <subcellularLocation>
        <location evidence="1">Membrane</location>
        <topology evidence="1">Multi-pass membrane protein</topology>
    </subcellularLocation>
</comment>
<proteinExistence type="predicted"/>
<reference evidence="8 9" key="1">
    <citation type="journal article" date="2011" name="Genome Res.">
        <title>Phylogeny-wide analysis of social amoeba genomes highlights ancient origins for complex intercellular communication.</title>
        <authorList>
            <person name="Heidel A.J."/>
            <person name="Lawal H.M."/>
            <person name="Felder M."/>
            <person name="Schilde C."/>
            <person name="Helps N.R."/>
            <person name="Tunggal B."/>
            <person name="Rivero F."/>
            <person name="John U."/>
            <person name="Schleicher M."/>
            <person name="Eichinger L."/>
            <person name="Platzer M."/>
            <person name="Noegel A.A."/>
            <person name="Schaap P."/>
            <person name="Gloeckner G."/>
        </authorList>
    </citation>
    <scope>NUCLEOTIDE SEQUENCE [LARGE SCALE GENOMIC DNA]</scope>
    <source>
        <strain evidence="9">ATCC 26659 / Pp 5 / PN500</strain>
    </source>
</reference>
<dbReference type="FunCoup" id="D3BFI7">
    <property type="interactions" value="169"/>
</dbReference>
<keyword evidence="5" id="KW-0175">Coiled coil</keyword>
<dbReference type="RefSeq" id="XP_020432022.1">
    <property type="nucleotide sequence ID" value="XM_020577574.1"/>
</dbReference>
<dbReference type="OMA" id="TEMHTIG"/>
<evidence type="ECO:0000256" key="4">
    <source>
        <dbReference type="ARBA" id="ARBA00023136"/>
    </source>
</evidence>
<evidence type="ECO:0000256" key="2">
    <source>
        <dbReference type="ARBA" id="ARBA00022692"/>
    </source>
</evidence>
<dbReference type="InterPro" id="IPR003123">
    <property type="entry name" value="VPS9"/>
</dbReference>
<dbReference type="Gene3D" id="1.20.1050.80">
    <property type="entry name" value="VPS9 domain"/>
    <property type="match status" value="1"/>
</dbReference>
<feature type="coiled-coil region" evidence="5">
    <location>
        <begin position="436"/>
        <end position="472"/>
    </location>
</feature>
<protein>
    <submittedName>
        <fullName evidence="8">Transmembrane protein</fullName>
    </submittedName>
</protein>
<dbReference type="PANTHER" id="PTHR17920">
    <property type="entry name" value="TRANSMEMBRANE AND COILED-COIL DOMAIN-CONTAINING PROTEIN 4 TMCO4"/>
    <property type="match status" value="1"/>
</dbReference>
<dbReference type="PANTHER" id="PTHR17920:SF4">
    <property type="entry name" value="TRANSMEMBRANE PROTEIN"/>
    <property type="match status" value="1"/>
</dbReference>
<dbReference type="PROSITE" id="PS51205">
    <property type="entry name" value="VPS9"/>
    <property type="match status" value="1"/>
</dbReference>
<keyword evidence="3" id="KW-1133">Transmembrane helix</keyword>
<sequence>MDSSTDRLEDVINDSFNELNSGLLSKKEIIGVLLVDSFQQQLYPQRKDIKKEIVEFLSTTFTSLSISHSSLNYLILNNNNHQTSTLGSKVTSSTNSPTLLSHNNSFNTLSQFSLDNNNTTQDNNSISNNNSLENNNNNNENSSLQQKKIKIYDEFLPRSVNKTLRSDIEFILDHNHHDEMIKFHKRITGAETSKEKSQHFQAFHLKLVNSNLVLPSKYSHLITSNNYAITLYQCVEYYIFQNIFHNIFPICYDKDVELSKRIESLSFIEPSHLGLTTDLNQLGNALKYVNKLNSYQTPLEKKRCISKMLIQLISVGGEDYLLPMVIYLLLKSNPHNLWSTNNLLELYSIGVPDGQDSIYDSFVTTFSIAIQMIEKLDHTHLSIDRNLFYQKLQQNNSLIIESTVLPTTTNISTTTTATNSTSLDVQQLTLVDTSVVNSKIEDVQQLKQEMKKEKQLEEVDKQQMDINQLESIKVFRQMNRRSNMVEILLEQLNATEVEELMLKFITTALISQNYYSSIRSSLKRFFIEFLGVKENNFCVTEMEIIGSLQDSNDQSSLVVLPHTNSNGKALKAAKIAGAAVTGAVIVGLTGGLAAPFVGSVLSAIGAGGLVTGLTTTTGLSGATMLSVIFGAAGAKVSADKMISVTSDLQDYCIHKVKSQTSLHAIVYIDGFTAQPDDTTPAKDSLKSWENVVRRATDEYGDIFLVEYEKKNKQKLQSIIAEYQKTLVQTLFKSAATNIISQSLAHALIPLSILKVADVLDNPWSMLKDRSEKAGKILAQQIIDGNFGKRPLTLVGTGMGARMVFYCLEELDRLSKANNNLDMCASYIEMVVFIGAPIPNNHKRWINILNVVSGRVVNCYSAKDVVLKYVCRSAHCLSDGLFPVSGVSPVHIASSPLIIENVDVSNIVKTHLDYEKEAVITKIIEYVGINKVSYCPPKIPPIFSGIVYNL</sequence>
<dbReference type="SUPFAM" id="SSF109993">
    <property type="entry name" value="VPS9 domain"/>
    <property type="match status" value="1"/>
</dbReference>
<feature type="domain" description="VPS9" evidence="7">
    <location>
        <begin position="252"/>
        <end position="382"/>
    </location>
</feature>
<comment type="caution">
    <text evidence="8">The sequence shown here is derived from an EMBL/GenBank/DDBJ whole genome shotgun (WGS) entry which is preliminary data.</text>
</comment>
<evidence type="ECO:0000256" key="6">
    <source>
        <dbReference type="SAM" id="MobiDB-lite"/>
    </source>
</evidence>
<feature type="region of interest" description="Disordered" evidence="6">
    <location>
        <begin position="113"/>
        <end position="143"/>
    </location>
</feature>
<dbReference type="Pfam" id="PF05277">
    <property type="entry name" value="DUF726"/>
    <property type="match status" value="1"/>
</dbReference>
<dbReference type="InterPro" id="IPR007941">
    <property type="entry name" value="DUF726"/>
</dbReference>
<dbReference type="Pfam" id="PF02204">
    <property type="entry name" value="VPS9"/>
    <property type="match status" value="1"/>
</dbReference>
<keyword evidence="4" id="KW-0472">Membrane</keyword>
<dbReference type="GO" id="GO:0016020">
    <property type="term" value="C:membrane"/>
    <property type="evidence" value="ECO:0007669"/>
    <property type="project" value="UniProtKB-SubCell"/>
</dbReference>
<keyword evidence="2 8" id="KW-0812">Transmembrane</keyword>
<dbReference type="GeneID" id="31362203"/>
<keyword evidence="9" id="KW-1185">Reference proteome</keyword>
<organism evidence="8 9">
    <name type="scientific">Heterostelium pallidum (strain ATCC 26659 / Pp 5 / PN500)</name>
    <name type="common">Cellular slime mold</name>
    <name type="synonym">Polysphondylium pallidum</name>
    <dbReference type="NCBI Taxonomy" id="670386"/>
    <lineage>
        <taxon>Eukaryota</taxon>
        <taxon>Amoebozoa</taxon>
        <taxon>Evosea</taxon>
        <taxon>Eumycetozoa</taxon>
        <taxon>Dictyostelia</taxon>
        <taxon>Acytosteliales</taxon>
        <taxon>Acytosteliaceae</taxon>
        <taxon>Heterostelium</taxon>
    </lineage>
</organism>
<dbReference type="Proteomes" id="UP000001396">
    <property type="component" value="Unassembled WGS sequence"/>
</dbReference>
<dbReference type="InterPro" id="IPR037191">
    <property type="entry name" value="VPS9_dom_sf"/>
</dbReference>
<dbReference type="InParanoid" id="D3BFI7"/>
<evidence type="ECO:0000313" key="8">
    <source>
        <dbReference type="EMBL" id="EFA79901.1"/>
    </source>
</evidence>
<evidence type="ECO:0000259" key="7">
    <source>
        <dbReference type="PROSITE" id="PS51205"/>
    </source>
</evidence>
<evidence type="ECO:0000313" key="9">
    <source>
        <dbReference type="Proteomes" id="UP000001396"/>
    </source>
</evidence>